<accession>A0ABQ5KHB2</accession>
<feature type="region of interest" description="Disordered" evidence="1">
    <location>
        <begin position="1"/>
        <end position="23"/>
    </location>
</feature>
<keyword evidence="4" id="KW-1185">Reference proteome</keyword>
<keyword evidence="2" id="KW-0812">Transmembrane</keyword>
<feature type="transmembrane region" description="Helical" evidence="2">
    <location>
        <begin position="122"/>
        <end position="150"/>
    </location>
</feature>
<keyword evidence="2" id="KW-1133">Transmembrane helix</keyword>
<keyword evidence="2" id="KW-0472">Membrane</keyword>
<organism evidence="3 4">
    <name type="scientific">Aduncisulcus paluster</name>
    <dbReference type="NCBI Taxonomy" id="2918883"/>
    <lineage>
        <taxon>Eukaryota</taxon>
        <taxon>Metamonada</taxon>
        <taxon>Carpediemonas-like organisms</taxon>
        <taxon>Aduncisulcus</taxon>
    </lineage>
</organism>
<gene>
    <name evidence="3" type="ORF">ADUPG1_006233</name>
</gene>
<feature type="region of interest" description="Disordered" evidence="1">
    <location>
        <begin position="54"/>
        <end position="81"/>
    </location>
</feature>
<feature type="compositionally biased region" description="Basic and acidic residues" evidence="1">
    <location>
        <begin position="54"/>
        <end position="72"/>
    </location>
</feature>
<proteinExistence type="predicted"/>
<evidence type="ECO:0000313" key="3">
    <source>
        <dbReference type="EMBL" id="GKT31917.1"/>
    </source>
</evidence>
<name>A0ABQ5KHB2_9EUKA</name>
<sequence>EMDALDAPCVAQEGNEQHPQDPTLPPCACCARCATFEREKAKILDSIARLRDDMEREEKEREEMERKKEQEQAVRNGVSGHDSVDFVNPVQYNNAHPFDSSSDSHGIHFSSLSISDPSASHLTLMFIIVCSIVFAIVYAIVDTLVLPYLLDDFMSDSELLGMSSLPMCFDNNHI</sequence>
<feature type="non-terminal residue" evidence="3">
    <location>
        <position position="1"/>
    </location>
</feature>
<evidence type="ECO:0000256" key="2">
    <source>
        <dbReference type="SAM" id="Phobius"/>
    </source>
</evidence>
<protein>
    <submittedName>
        <fullName evidence="3">Uncharacterized protein</fullName>
    </submittedName>
</protein>
<reference evidence="3" key="1">
    <citation type="submission" date="2022-03" db="EMBL/GenBank/DDBJ databases">
        <title>Draft genome sequence of Aduncisulcus paluster, a free-living microaerophilic Fornicata.</title>
        <authorList>
            <person name="Yuyama I."/>
            <person name="Kume K."/>
            <person name="Tamura T."/>
            <person name="Inagaki Y."/>
            <person name="Hashimoto T."/>
        </authorList>
    </citation>
    <scope>NUCLEOTIDE SEQUENCE</scope>
    <source>
        <strain evidence="3">NY0171</strain>
    </source>
</reference>
<dbReference type="Proteomes" id="UP001057375">
    <property type="component" value="Unassembled WGS sequence"/>
</dbReference>
<comment type="caution">
    <text evidence="3">The sequence shown here is derived from an EMBL/GenBank/DDBJ whole genome shotgun (WGS) entry which is preliminary data.</text>
</comment>
<evidence type="ECO:0000256" key="1">
    <source>
        <dbReference type="SAM" id="MobiDB-lite"/>
    </source>
</evidence>
<evidence type="ECO:0000313" key="4">
    <source>
        <dbReference type="Proteomes" id="UP001057375"/>
    </source>
</evidence>
<dbReference type="EMBL" id="BQXS01009779">
    <property type="protein sequence ID" value="GKT31917.1"/>
    <property type="molecule type" value="Genomic_DNA"/>
</dbReference>